<dbReference type="Proteomes" id="UP000515563">
    <property type="component" value="Chromosome"/>
</dbReference>
<evidence type="ECO:0008006" key="3">
    <source>
        <dbReference type="Google" id="ProtNLM"/>
    </source>
</evidence>
<organism evidence="1 2">
    <name type="scientific">Kribbella qitaiheensis</name>
    <dbReference type="NCBI Taxonomy" id="1544730"/>
    <lineage>
        <taxon>Bacteria</taxon>
        <taxon>Bacillati</taxon>
        <taxon>Actinomycetota</taxon>
        <taxon>Actinomycetes</taxon>
        <taxon>Propionibacteriales</taxon>
        <taxon>Kribbellaceae</taxon>
        <taxon>Kribbella</taxon>
    </lineage>
</organism>
<dbReference type="AlphaFoldDB" id="A0A7G6X5C4"/>
<protein>
    <recommendedName>
        <fullName evidence="3">Lipoprotein</fullName>
    </recommendedName>
</protein>
<proteinExistence type="predicted"/>
<sequence>MRDTRRTPTLVRACRLLVLVLAAVLTLSACGSGEGLRVEGAGTPVLSAPSSERGFLPTQAPTKRTPPAVTVNLAQVRLALLGNKELDPFFRTVLATCFVFERCMIRGPTVNVLQSNYPQLVVMIHTGDKFVYGAVLMAIEPRGPREVWSLRGERLKITESQQKDLVVESGIFAVDDKPCCPSVTRVEIYHWNGRQMIKLSSQDQKGD</sequence>
<evidence type="ECO:0000313" key="2">
    <source>
        <dbReference type="Proteomes" id="UP000515563"/>
    </source>
</evidence>
<accession>A0A7G6X5C4</accession>
<reference evidence="2" key="1">
    <citation type="submission" date="2019-09" db="EMBL/GenBank/DDBJ databases">
        <title>Antimicrobial potential of Antarctic Bacteria.</title>
        <authorList>
            <person name="Benaud N."/>
            <person name="Edwards R.J."/>
            <person name="Ferrari B.C."/>
        </authorList>
    </citation>
    <scope>NUCLEOTIDE SEQUENCE [LARGE SCALE GENOMIC DNA]</scope>
    <source>
        <strain evidence="2">SPB151</strain>
    </source>
</reference>
<dbReference type="EMBL" id="CP043661">
    <property type="protein sequence ID" value="QNE21439.1"/>
    <property type="molecule type" value="Genomic_DNA"/>
</dbReference>
<name>A0A7G6X5C4_9ACTN</name>
<dbReference type="PROSITE" id="PS51257">
    <property type="entry name" value="PROKAR_LIPOPROTEIN"/>
    <property type="match status" value="1"/>
</dbReference>
<gene>
    <name evidence="1" type="ORF">F1D05_30335</name>
</gene>
<keyword evidence="2" id="KW-1185">Reference proteome</keyword>
<reference evidence="1 2" key="2">
    <citation type="journal article" date="2020" name="Microbiol. Resour. Announc.">
        <title>Antarctic desert soil bacteria exhibit high novel natural product potential, evaluated through long-read genome sequencing and comparative genomics.</title>
        <authorList>
            <person name="Benaud N."/>
            <person name="Edwards R.J."/>
            <person name="Amos T.G."/>
            <person name="D'Agostino P.M."/>
            <person name="Gutierrez-Chavez C."/>
            <person name="Montgomery K."/>
            <person name="Nicetic I."/>
            <person name="Ferrari B.C."/>
        </authorList>
    </citation>
    <scope>NUCLEOTIDE SEQUENCE [LARGE SCALE GENOMIC DNA]</scope>
    <source>
        <strain evidence="1 2">SPB151</strain>
    </source>
</reference>
<evidence type="ECO:0000313" key="1">
    <source>
        <dbReference type="EMBL" id="QNE21439.1"/>
    </source>
</evidence>
<dbReference type="KEGG" id="kqi:F1D05_30335"/>